<reference evidence="8" key="1">
    <citation type="submission" date="2025-08" db="UniProtKB">
        <authorList>
            <consortium name="Ensembl"/>
        </authorList>
    </citation>
    <scope>IDENTIFICATION</scope>
</reference>
<keyword evidence="6" id="KW-0539">Nucleus</keyword>
<accession>A0A668TI00</accession>
<keyword evidence="6" id="KW-0175">Coiled coil</keyword>
<keyword evidence="9" id="KW-1185">Reference proteome</keyword>
<comment type="similarity">
    <text evidence="6">Belongs to the THAP1 family.</text>
</comment>
<evidence type="ECO:0000256" key="2">
    <source>
        <dbReference type="ARBA" id="ARBA00022771"/>
    </source>
</evidence>
<dbReference type="InterPro" id="IPR006612">
    <property type="entry name" value="THAP_Znf"/>
</dbReference>
<dbReference type="SMART" id="SM00980">
    <property type="entry name" value="THAP"/>
    <property type="match status" value="1"/>
</dbReference>
<dbReference type="Gene3D" id="6.20.210.20">
    <property type="entry name" value="THAP domain"/>
    <property type="match status" value="1"/>
</dbReference>
<dbReference type="Ensembl" id="ENSOABT00000027078.2">
    <property type="protein sequence ID" value="ENSOABP00000026323.2"/>
    <property type="gene ID" value="ENSOABG00000012442.2"/>
</dbReference>
<name>A0A668TI00_OREAU</name>
<dbReference type="AlphaFoldDB" id="A0A668TI00"/>
<dbReference type="PANTHER" id="PTHR46600">
    <property type="entry name" value="THAP DOMAIN-CONTAINING"/>
    <property type="match status" value="1"/>
</dbReference>
<dbReference type="PANTHER" id="PTHR46600:SF7">
    <property type="entry name" value="SI:DKEY-228B2.6-RELATED"/>
    <property type="match status" value="1"/>
</dbReference>
<comment type="subcellular location">
    <subcellularLocation>
        <location evidence="6">Nucleus</location>
        <location evidence="6">Nucleoplasm</location>
    </subcellularLocation>
</comment>
<keyword evidence="4 5" id="KW-0238">DNA-binding</keyword>
<dbReference type="GO" id="GO:0003700">
    <property type="term" value="F:DNA-binding transcription factor activity"/>
    <property type="evidence" value="ECO:0007669"/>
    <property type="project" value="UniProtKB-UniRule"/>
</dbReference>
<dbReference type="SUPFAM" id="SSF57716">
    <property type="entry name" value="Glucocorticoid receptor-like (DNA-binding domain)"/>
    <property type="match status" value="1"/>
</dbReference>
<evidence type="ECO:0000256" key="5">
    <source>
        <dbReference type="PROSITE-ProRule" id="PRU00309"/>
    </source>
</evidence>
<dbReference type="GO" id="GO:0000978">
    <property type="term" value="F:RNA polymerase II cis-regulatory region sequence-specific DNA binding"/>
    <property type="evidence" value="ECO:0007669"/>
    <property type="project" value="TreeGrafter"/>
</dbReference>
<dbReference type="GO" id="GO:0001935">
    <property type="term" value="P:endothelial cell proliferation"/>
    <property type="evidence" value="ECO:0007669"/>
    <property type="project" value="UniProtKB-UniRule"/>
</dbReference>
<dbReference type="InterPro" id="IPR038441">
    <property type="entry name" value="THAP_Znf_sf"/>
</dbReference>
<dbReference type="Proteomes" id="UP000472276">
    <property type="component" value="Unassembled WGS sequence"/>
</dbReference>
<dbReference type="SMART" id="SM00692">
    <property type="entry name" value="DM3"/>
    <property type="match status" value="1"/>
</dbReference>
<gene>
    <name evidence="8" type="primary">PRRG1</name>
</gene>
<protein>
    <recommendedName>
        <fullName evidence="6">THAP domain-containing protein 1</fullName>
    </recommendedName>
</protein>
<organism evidence="8 9">
    <name type="scientific">Oreochromis aureus</name>
    <name type="common">Israeli tilapia</name>
    <name type="synonym">Chromis aureus</name>
    <dbReference type="NCBI Taxonomy" id="47969"/>
    <lineage>
        <taxon>Eukaryota</taxon>
        <taxon>Metazoa</taxon>
        <taxon>Chordata</taxon>
        <taxon>Craniata</taxon>
        <taxon>Vertebrata</taxon>
        <taxon>Euteleostomi</taxon>
        <taxon>Actinopterygii</taxon>
        <taxon>Neopterygii</taxon>
        <taxon>Teleostei</taxon>
        <taxon>Neoteleostei</taxon>
        <taxon>Acanthomorphata</taxon>
        <taxon>Ovalentaria</taxon>
        <taxon>Cichlomorphae</taxon>
        <taxon>Cichliformes</taxon>
        <taxon>Cichlidae</taxon>
        <taxon>African cichlids</taxon>
        <taxon>Pseudocrenilabrinae</taxon>
        <taxon>Oreochromini</taxon>
        <taxon>Oreochromis</taxon>
    </lineage>
</organism>
<keyword evidence="6" id="KW-0804">Transcription</keyword>
<reference evidence="8" key="2">
    <citation type="submission" date="2025-09" db="UniProtKB">
        <authorList>
            <consortium name="Ensembl"/>
        </authorList>
    </citation>
    <scope>IDENTIFICATION</scope>
</reference>
<dbReference type="GO" id="GO:0006357">
    <property type="term" value="P:regulation of transcription by RNA polymerase II"/>
    <property type="evidence" value="ECO:0007669"/>
    <property type="project" value="TreeGrafter"/>
</dbReference>
<keyword evidence="6" id="KW-0131">Cell cycle</keyword>
<comment type="function">
    <text evidence="6">DNA-binding transcription regulator that regulates endothelial cell proliferation and G1/S cell-cycle progression. Specifically binds the 5'-[AT]NTNN[GT]GGCA[AGT]-3' core DNA sequence and acts by modulating expression of pRB-E2F cell-cycle target genes.</text>
</comment>
<sequence length="200" mass="23190">LIQDILSRRWDHCCVPLCTAGGRFNKMLSFHSFPKDSELRAQWLLKIRRDGFTVTTRSRVCSRHFETGEIFVSSSGKRCLQPKAVLSLFHWNNFSKKTERPGVWERRPRPVDTVDENDVSDMPITGCTESAPASIPLIEDHDYAASPLIVVDRIKYETMSREIEELRRQLESYHLTQGFGLQRFATSPEDIRYYTSVTYL</sequence>
<evidence type="ECO:0000256" key="6">
    <source>
        <dbReference type="RuleBase" id="RU369073"/>
    </source>
</evidence>
<evidence type="ECO:0000256" key="1">
    <source>
        <dbReference type="ARBA" id="ARBA00022723"/>
    </source>
</evidence>
<dbReference type="GO" id="GO:0008270">
    <property type="term" value="F:zinc ion binding"/>
    <property type="evidence" value="ECO:0007669"/>
    <property type="project" value="UniProtKB-KW"/>
</dbReference>
<evidence type="ECO:0000313" key="8">
    <source>
        <dbReference type="Ensembl" id="ENSOABP00000026323.2"/>
    </source>
</evidence>
<keyword evidence="6" id="KW-0805">Transcription regulation</keyword>
<evidence type="ECO:0000256" key="4">
    <source>
        <dbReference type="ARBA" id="ARBA00023125"/>
    </source>
</evidence>
<proteinExistence type="inferred from homology"/>
<keyword evidence="3" id="KW-0862">Zinc</keyword>
<feature type="domain" description="THAP-type" evidence="7">
    <location>
        <begin position="6"/>
        <end position="89"/>
    </location>
</feature>
<dbReference type="OMA" id="FGICHIT"/>
<keyword evidence="1" id="KW-0479">Metal-binding</keyword>
<dbReference type="Pfam" id="PF05485">
    <property type="entry name" value="THAP"/>
    <property type="match status" value="1"/>
</dbReference>
<dbReference type="GO" id="GO:0005654">
    <property type="term" value="C:nucleoplasm"/>
    <property type="evidence" value="ECO:0007669"/>
    <property type="project" value="UniProtKB-SubCell"/>
</dbReference>
<dbReference type="PROSITE" id="PS50950">
    <property type="entry name" value="ZF_THAP"/>
    <property type="match status" value="1"/>
</dbReference>
<evidence type="ECO:0000313" key="9">
    <source>
        <dbReference type="Proteomes" id="UP000472276"/>
    </source>
</evidence>
<evidence type="ECO:0000256" key="3">
    <source>
        <dbReference type="ARBA" id="ARBA00022833"/>
    </source>
</evidence>
<keyword evidence="2 5" id="KW-0863">Zinc-finger</keyword>
<evidence type="ECO:0000259" key="7">
    <source>
        <dbReference type="PROSITE" id="PS50950"/>
    </source>
</evidence>
<dbReference type="InterPro" id="IPR026516">
    <property type="entry name" value="THAP1/10"/>
</dbReference>